<dbReference type="EMBL" id="BATI01000009">
    <property type="protein sequence ID" value="GAD62030.1"/>
    <property type="molecule type" value="Genomic_DNA"/>
</dbReference>
<dbReference type="AlphaFoldDB" id="U2ZKL3"/>
<evidence type="ECO:0000313" key="2">
    <source>
        <dbReference type="Proteomes" id="UP000016560"/>
    </source>
</evidence>
<dbReference type="Proteomes" id="UP000016560">
    <property type="component" value="Unassembled WGS sequence"/>
</dbReference>
<keyword evidence="2" id="KW-1185">Reference proteome</keyword>
<comment type="caution">
    <text evidence="1">The sequence shown here is derived from an EMBL/GenBank/DDBJ whole genome shotgun (WGS) entry which is preliminary data.</text>
</comment>
<gene>
    <name evidence="1" type="ORF">PA6_009_00340</name>
</gene>
<dbReference type="RefSeq" id="WP_021700120.1">
    <property type="nucleotide sequence ID" value="NZ_BATI01000009.1"/>
</dbReference>
<accession>U2ZKL3</accession>
<reference evidence="1" key="1">
    <citation type="submission" date="2024-09" db="EMBL/GenBank/DDBJ databases">
        <title>Whole genome shotgun sequence of Pseudomonas alcaligenes NBRC 14159.</title>
        <authorList>
            <person name="Yoshida I."/>
            <person name="Hosoyama A."/>
            <person name="Tsuchikane K."/>
            <person name="Noguchi M."/>
            <person name="Hirakata S."/>
            <person name="Ando Y."/>
            <person name="Ohji S."/>
            <person name="Yamazoe A."/>
            <person name="Yamazaki S."/>
            <person name="Fujita N."/>
        </authorList>
    </citation>
    <scope>NUCLEOTIDE SEQUENCE</scope>
    <source>
        <strain evidence="1">NBRC 14159</strain>
    </source>
</reference>
<name>U2ZKL3_AQUA1</name>
<evidence type="ECO:0000313" key="1">
    <source>
        <dbReference type="EMBL" id="GAD62030.1"/>
    </source>
</evidence>
<protein>
    <submittedName>
        <fullName evidence="1">Uncharacterized protein</fullName>
    </submittedName>
</protein>
<organism evidence="1 2">
    <name type="scientific">Aquipseudomonas alcaligenes (strain ATCC 14909 / DSM 50342 / CCUG 1425 / JCM 20561 / NBRC 14159 / NCIMB 9945 / NCTC 10367 / 1577)</name>
    <name type="common">Pseudomonas alcaligenes</name>
    <dbReference type="NCBI Taxonomy" id="1215092"/>
    <lineage>
        <taxon>Bacteria</taxon>
        <taxon>Pseudomonadati</taxon>
        <taxon>Pseudomonadota</taxon>
        <taxon>Gammaproteobacteria</taxon>
        <taxon>Pseudomonadales</taxon>
        <taxon>Pseudomonadaceae</taxon>
        <taxon>Aquipseudomonas</taxon>
    </lineage>
</organism>
<sequence length="117" mass="12836">MSQIYVDANQVAAFIATKVSGFAVPSARLRADVGAVQIDKVLVREPNGQEPAVRLSFDMPEAFGVELLVKLREFAASPGGYMTDLFDNLQGIRHAAWMRRQGRQAEVAAVYEAMQHA</sequence>
<proteinExistence type="predicted"/>
<dbReference type="OrthoDB" id="7032433at2"/>